<keyword evidence="4" id="KW-1185">Reference proteome</keyword>
<feature type="domain" description="UspA" evidence="2">
    <location>
        <begin position="6"/>
        <end position="143"/>
    </location>
</feature>
<dbReference type="SUPFAM" id="SSF52402">
    <property type="entry name" value="Adenine nucleotide alpha hydrolases-like"/>
    <property type="match status" value="1"/>
</dbReference>
<gene>
    <name evidence="3" type="ORF">NCS_11000</name>
</gene>
<dbReference type="InterPro" id="IPR006016">
    <property type="entry name" value="UspA"/>
</dbReference>
<reference evidence="4" key="1">
    <citation type="submission" date="2017-03" db="EMBL/GenBank/DDBJ databases">
        <authorList>
            <person name="Herbold C."/>
        </authorList>
    </citation>
    <scope>NUCLEOTIDE SEQUENCE [LARGE SCALE GENOMIC DNA]</scope>
</reference>
<proteinExistence type="inferred from homology"/>
<accession>A0A2H1FEK7</accession>
<dbReference type="Pfam" id="PF00582">
    <property type="entry name" value="Usp"/>
    <property type="match status" value="1"/>
</dbReference>
<dbReference type="Gene3D" id="3.40.50.620">
    <property type="entry name" value="HUPs"/>
    <property type="match status" value="1"/>
</dbReference>
<dbReference type="PRINTS" id="PR01438">
    <property type="entry name" value="UNVRSLSTRESS"/>
</dbReference>
<dbReference type="EMBL" id="LT841358">
    <property type="protein sequence ID" value="SMH71193.1"/>
    <property type="molecule type" value="Genomic_DNA"/>
</dbReference>
<evidence type="ECO:0000259" key="2">
    <source>
        <dbReference type="Pfam" id="PF00582"/>
    </source>
</evidence>
<dbReference type="AlphaFoldDB" id="A0A2H1FEK7"/>
<name>A0A2H1FEK7_9ARCH</name>
<dbReference type="RefSeq" id="WP_157927208.1">
    <property type="nucleotide sequence ID" value="NZ_LT841358.1"/>
</dbReference>
<dbReference type="PANTHER" id="PTHR46268">
    <property type="entry name" value="STRESS RESPONSE PROTEIN NHAX"/>
    <property type="match status" value="1"/>
</dbReference>
<sequence length="143" mass="15799">MRKKISRILVPLDGSKNSLKGLDFAIYLARQCGATITGLYVLSFYIADSGPRIFGPYKKDLLQNAKNFIYDAKVRSAKEGVDLKEKIIEGDVVFQDIVKYANSGKCDIMVMSSRGFGPAKGWFLGSVTYSALHKSKIPVLVVK</sequence>
<evidence type="ECO:0000313" key="3">
    <source>
        <dbReference type="EMBL" id="SMH71193.1"/>
    </source>
</evidence>
<comment type="similarity">
    <text evidence="1">Belongs to the universal stress protein A family.</text>
</comment>
<dbReference type="CDD" id="cd00293">
    <property type="entry name" value="USP-like"/>
    <property type="match status" value="1"/>
</dbReference>
<dbReference type="OrthoDB" id="105697at2157"/>
<evidence type="ECO:0000313" key="4">
    <source>
        <dbReference type="Proteomes" id="UP000230607"/>
    </source>
</evidence>
<dbReference type="InterPro" id="IPR014729">
    <property type="entry name" value="Rossmann-like_a/b/a_fold"/>
</dbReference>
<dbReference type="PANTHER" id="PTHR46268:SF25">
    <property type="entry name" value="USPA DOMAIN PROTEIN"/>
    <property type="match status" value="1"/>
</dbReference>
<evidence type="ECO:0000256" key="1">
    <source>
        <dbReference type="ARBA" id="ARBA00008791"/>
    </source>
</evidence>
<organism evidence="3 4">
    <name type="scientific">Candidatus Nitrosotalea okcheonensis</name>
    <dbReference type="NCBI Taxonomy" id="1903276"/>
    <lineage>
        <taxon>Archaea</taxon>
        <taxon>Nitrososphaerota</taxon>
        <taxon>Nitrososphaeria</taxon>
        <taxon>Nitrosotaleales</taxon>
        <taxon>Nitrosotaleaceae</taxon>
        <taxon>Nitrosotalea</taxon>
    </lineage>
</organism>
<dbReference type="Proteomes" id="UP000230607">
    <property type="component" value="Chromosome 1"/>
</dbReference>
<protein>
    <submittedName>
        <fullName evidence="3">UspA domain-containing protein</fullName>
    </submittedName>
</protein>
<dbReference type="InterPro" id="IPR006015">
    <property type="entry name" value="Universal_stress_UspA"/>
</dbReference>